<dbReference type="GO" id="GO:0003677">
    <property type="term" value="F:DNA binding"/>
    <property type="evidence" value="ECO:0007669"/>
    <property type="project" value="InterPro"/>
</dbReference>
<feature type="domain" description="Exonuclease" evidence="4">
    <location>
        <begin position="6"/>
        <end position="171"/>
    </location>
</feature>
<name>A0A1X1R1Z9_MYCFA</name>
<dbReference type="EMBL" id="LQOJ01000062">
    <property type="protein sequence ID" value="ORU98042.1"/>
    <property type="molecule type" value="Genomic_DNA"/>
</dbReference>
<proteinExistence type="predicted"/>
<evidence type="ECO:0000256" key="3">
    <source>
        <dbReference type="ARBA" id="ARBA00022839"/>
    </source>
</evidence>
<dbReference type="GO" id="GO:0006260">
    <property type="term" value="P:DNA replication"/>
    <property type="evidence" value="ECO:0007669"/>
    <property type="project" value="InterPro"/>
</dbReference>
<dbReference type="Gene3D" id="3.30.420.10">
    <property type="entry name" value="Ribonuclease H-like superfamily/Ribonuclease H"/>
    <property type="match status" value="1"/>
</dbReference>
<dbReference type="SUPFAM" id="SSF53098">
    <property type="entry name" value="Ribonuclease H-like"/>
    <property type="match status" value="1"/>
</dbReference>
<dbReference type="OrthoDB" id="190275at2"/>
<dbReference type="GO" id="GO:0005829">
    <property type="term" value="C:cytosol"/>
    <property type="evidence" value="ECO:0007669"/>
    <property type="project" value="TreeGrafter"/>
</dbReference>
<organism evidence="5 6">
    <name type="scientific">Mycolicibacterium fallax</name>
    <name type="common">Mycobacterium fallax</name>
    <dbReference type="NCBI Taxonomy" id="1793"/>
    <lineage>
        <taxon>Bacteria</taxon>
        <taxon>Bacillati</taxon>
        <taxon>Actinomycetota</taxon>
        <taxon>Actinomycetes</taxon>
        <taxon>Mycobacteriales</taxon>
        <taxon>Mycobacteriaceae</taxon>
        <taxon>Mycolicibacterium</taxon>
    </lineage>
</organism>
<dbReference type="InterPro" id="IPR012337">
    <property type="entry name" value="RNaseH-like_sf"/>
</dbReference>
<protein>
    <submittedName>
        <fullName evidence="5">DNA polymerase III subunit epsilon</fullName>
    </submittedName>
</protein>
<dbReference type="Pfam" id="PF00929">
    <property type="entry name" value="RNase_T"/>
    <property type="match status" value="1"/>
</dbReference>
<dbReference type="GO" id="GO:0008408">
    <property type="term" value="F:3'-5' exonuclease activity"/>
    <property type="evidence" value="ECO:0007669"/>
    <property type="project" value="TreeGrafter"/>
</dbReference>
<dbReference type="InterPro" id="IPR006054">
    <property type="entry name" value="DnaQ"/>
</dbReference>
<keyword evidence="3" id="KW-0269">Exonuclease</keyword>
<dbReference type="PANTHER" id="PTHR30231:SF4">
    <property type="entry name" value="PROTEIN NEN2"/>
    <property type="match status" value="1"/>
</dbReference>
<dbReference type="AlphaFoldDB" id="A0A1X1R1Z9"/>
<dbReference type="FunFam" id="3.30.420.10:FF:000045">
    <property type="entry name" value="3'-5' exonuclease DinG"/>
    <property type="match status" value="1"/>
</dbReference>
<dbReference type="SMART" id="SM00479">
    <property type="entry name" value="EXOIII"/>
    <property type="match status" value="1"/>
</dbReference>
<dbReference type="PANTHER" id="PTHR30231">
    <property type="entry name" value="DNA POLYMERASE III SUBUNIT EPSILON"/>
    <property type="match status" value="1"/>
</dbReference>
<keyword evidence="6" id="KW-1185">Reference proteome</keyword>
<evidence type="ECO:0000256" key="1">
    <source>
        <dbReference type="ARBA" id="ARBA00022722"/>
    </source>
</evidence>
<evidence type="ECO:0000313" key="5">
    <source>
        <dbReference type="EMBL" id="ORU98042.1"/>
    </source>
</evidence>
<dbReference type="InterPro" id="IPR013520">
    <property type="entry name" value="Ribonucl_H"/>
</dbReference>
<keyword evidence="2" id="KW-0378">Hydrolase</keyword>
<sequence>MTESDRYVLVDVETSGPDPAADRILSIAALTINPNGAIGRTLHTLLNPGVQPGPTHIHGITAPMLAGQPRYGQIAPTLAELLHGRTLVAHNVAFDYAFLSAEARRSHTRLPVDSVLCTLELAKQLRLGLASHSLAALARHWDIAQHAPHDALDDALVLAAVFDRMKTRAGQLAVSLPRRSPRTLAPPTFSPGAG</sequence>
<dbReference type="STRING" id="1793.AWC04_18275"/>
<accession>A0A1X1R1Z9</accession>
<dbReference type="CDD" id="cd06127">
    <property type="entry name" value="DEDDh"/>
    <property type="match status" value="1"/>
</dbReference>
<gene>
    <name evidence="5" type="ORF">AWC04_18275</name>
</gene>
<evidence type="ECO:0000259" key="4">
    <source>
        <dbReference type="SMART" id="SM00479"/>
    </source>
</evidence>
<dbReference type="InterPro" id="IPR036397">
    <property type="entry name" value="RNaseH_sf"/>
</dbReference>
<comment type="caution">
    <text evidence="5">The sequence shown here is derived from an EMBL/GenBank/DDBJ whole genome shotgun (WGS) entry which is preliminary data.</text>
</comment>
<evidence type="ECO:0000313" key="6">
    <source>
        <dbReference type="Proteomes" id="UP000193484"/>
    </source>
</evidence>
<dbReference type="GO" id="GO:0003887">
    <property type="term" value="F:DNA-directed DNA polymerase activity"/>
    <property type="evidence" value="ECO:0007669"/>
    <property type="project" value="InterPro"/>
</dbReference>
<keyword evidence="1" id="KW-0540">Nuclease</keyword>
<dbReference type="NCBIfam" id="TIGR00573">
    <property type="entry name" value="dnaq"/>
    <property type="match status" value="1"/>
</dbReference>
<reference evidence="5 6" key="1">
    <citation type="submission" date="2016-01" db="EMBL/GenBank/DDBJ databases">
        <title>The new phylogeny of the genus Mycobacterium.</title>
        <authorList>
            <person name="Tarcisio F."/>
            <person name="Conor M."/>
            <person name="Antonella G."/>
            <person name="Elisabetta G."/>
            <person name="Giulia F.S."/>
            <person name="Sara T."/>
            <person name="Anna F."/>
            <person name="Clotilde B."/>
            <person name="Roberto B."/>
            <person name="Veronica D.S."/>
            <person name="Fabio R."/>
            <person name="Monica P."/>
            <person name="Olivier J."/>
            <person name="Enrico T."/>
            <person name="Nicola S."/>
        </authorList>
    </citation>
    <scope>NUCLEOTIDE SEQUENCE [LARGE SCALE GENOMIC DNA]</scope>
    <source>
        <strain evidence="5 6">DSM 44179</strain>
    </source>
</reference>
<dbReference type="RefSeq" id="WP_085100099.1">
    <property type="nucleotide sequence ID" value="NZ_JACKRW010000184.1"/>
</dbReference>
<evidence type="ECO:0000256" key="2">
    <source>
        <dbReference type="ARBA" id="ARBA00022801"/>
    </source>
</evidence>
<dbReference type="Proteomes" id="UP000193484">
    <property type="component" value="Unassembled WGS sequence"/>
</dbReference>